<reference evidence="2" key="1">
    <citation type="journal article" date="2002" name="Science">
        <title>The draft genome of Ciona intestinalis: insights into chordate and vertebrate origins.</title>
        <authorList>
            <person name="Dehal P."/>
            <person name="Satou Y."/>
            <person name="Campbell R.K."/>
            <person name="Chapman J."/>
            <person name="Degnan B."/>
            <person name="De Tomaso A."/>
            <person name="Davidson B."/>
            <person name="Di Gregorio A."/>
            <person name="Gelpke M."/>
            <person name="Goodstein D.M."/>
            <person name="Harafuji N."/>
            <person name="Hastings K.E."/>
            <person name="Ho I."/>
            <person name="Hotta K."/>
            <person name="Huang W."/>
            <person name="Kawashima T."/>
            <person name="Lemaire P."/>
            <person name="Martinez D."/>
            <person name="Meinertzhagen I.A."/>
            <person name="Necula S."/>
            <person name="Nonaka M."/>
            <person name="Putnam N."/>
            <person name="Rash S."/>
            <person name="Saiga H."/>
            <person name="Satake M."/>
            <person name="Terry A."/>
            <person name="Yamada L."/>
            <person name="Wang H.G."/>
            <person name="Awazu S."/>
            <person name="Azumi K."/>
            <person name="Boore J."/>
            <person name="Branno M."/>
            <person name="Chin-Bow S."/>
            <person name="DeSantis R."/>
            <person name="Doyle S."/>
            <person name="Francino P."/>
            <person name="Keys D.N."/>
            <person name="Haga S."/>
            <person name="Hayashi H."/>
            <person name="Hino K."/>
            <person name="Imai K.S."/>
            <person name="Inaba K."/>
            <person name="Kano S."/>
            <person name="Kobayashi K."/>
            <person name="Kobayashi M."/>
            <person name="Lee B.I."/>
            <person name="Makabe K.W."/>
            <person name="Manohar C."/>
            <person name="Matassi G."/>
            <person name="Medina M."/>
            <person name="Mochizuki Y."/>
            <person name="Mount S."/>
            <person name="Morishita T."/>
            <person name="Miura S."/>
            <person name="Nakayama A."/>
            <person name="Nishizaka S."/>
            <person name="Nomoto H."/>
            <person name="Ohta F."/>
            <person name="Oishi K."/>
            <person name="Rigoutsos I."/>
            <person name="Sano M."/>
            <person name="Sasaki A."/>
            <person name="Sasakura Y."/>
            <person name="Shoguchi E."/>
            <person name="Shin-i T."/>
            <person name="Spagnuolo A."/>
            <person name="Stainier D."/>
            <person name="Suzuki M.M."/>
            <person name="Tassy O."/>
            <person name="Takatori N."/>
            <person name="Tokuoka M."/>
            <person name="Yagi K."/>
            <person name="Yoshizaki F."/>
            <person name="Wada S."/>
            <person name="Zhang C."/>
            <person name="Hyatt P.D."/>
            <person name="Larimer F."/>
            <person name="Detter C."/>
            <person name="Doggett N."/>
            <person name="Glavina T."/>
            <person name="Hawkins T."/>
            <person name="Richardson P."/>
            <person name="Lucas S."/>
            <person name="Kohara Y."/>
            <person name="Levine M."/>
            <person name="Satoh N."/>
            <person name="Rokhsar D.S."/>
        </authorList>
    </citation>
    <scope>NUCLEOTIDE SEQUENCE [LARGE SCALE GENOMIC DNA]</scope>
</reference>
<dbReference type="InParanoid" id="H2XW31"/>
<dbReference type="HOGENOM" id="CLU_3105628_0_0_1"/>
<protein>
    <submittedName>
        <fullName evidence="1">Uncharacterized protein</fullName>
    </submittedName>
</protein>
<name>H2XW31_CIOIN</name>
<organism evidence="1 2">
    <name type="scientific">Ciona intestinalis</name>
    <name type="common">Transparent sea squirt</name>
    <name type="synonym">Ascidia intestinalis</name>
    <dbReference type="NCBI Taxonomy" id="7719"/>
    <lineage>
        <taxon>Eukaryota</taxon>
        <taxon>Metazoa</taxon>
        <taxon>Chordata</taxon>
        <taxon>Tunicata</taxon>
        <taxon>Ascidiacea</taxon>
        <taxon>Phlebobranchia</taxon>
        <taxon>Cionidae</taxon>
        <taxon>Ciona</taxon>
    </lineage>
</organism>
<dbReference type="Proteomes" id="UP000008144">
    <property type="component" value="Chromosome 5"/>
</dbReference>
<proteinExistence type="predicted"/>
<keyword evidence="2" id="KW-1185">Reference proteome</keyword>
<accession>H2XW31</accession>
<reference evidence="1" key="4">
    <citation type="submission" date="2025-09" db="UniProtKB">
        <authorList>
            <consortium name="Ensembl"/>
        </authorList>
    </citation>
    <scope>IDENTIFICATION</scope>
</reference>
<evidence type="ECO:0000313" key="1">
    <source>
        <dbReference type="Ensembl" id="ENSCINP00000033865.1"/>
    </source>
</evidence>
<dbReference type="EMBL" id="EAAA01002140">
    <property type="status" value="NOT_ANNOTATED_CDS"/>
    <property type="molecule type" value="Genomic_DNA"/>
</dbReference>
<sequence>MVMAASVASLMLLLFIIDGSLGCFALHYGMLSAWRQVQLSLVRHSLQGFLE</sequence>
<reference evidence="1" key="2">
    <citation type="journal article" date="2008" name="Genome Biol.">
        <title>Improved genome assembly and evidence-based global gene model set for the chordate Ciona intestinalis: new insight into intron and operon populations.</title>
        <authorList>
            <person name="Satou Y."/>
            <person name="Mineta K."/>
            <person name="Ogasawara M."/>
            <person name="Sasakura Y."/>
            <person name="Shoguchi E."/>
            <person name="Ueno K."/>
            <person name="Yamada L."/>
            <person name="Matsumoto J."/>
            <person name="Wasserscheid J."/>
            <person name="Dewar K."/>
            <person name="Wiley G.B."/>
            <person name="Macmil S.L."/>
            <person name="Roe B.A."/>
            <person name="Zeller R.W."/>
            <person name="Hastings K.E."/>
            <person name="Lemaire P."/>
            <person name="Lindquist E."/>
            <person name="Endo T."/>
            <person name="Hotta K."/>
            <person name="Inaba K."/>
        </authorList>
    </citation>
    <scope>NUCLEOTIDE SEQUENCE [LARGE SCALE GENOMIC DNA]</scope>
    <source>
        <strain evidence="1">wild type</strain>
    </source>
</reference>
<evidence type="ECO:0000313" key="2">
    <source>
        <dbReference type="Proteomes" id="UP000008144"/>
    </source>
</evidence>
<dbReference type="Ensembl" id="ENSCINT00000036639.1">
    <property type="protein sequence ID" value="ENSCINP00000033865.1"/>
    <property type="gene ID" value="ENSCING00000023595.1"/>
</dbReference>
<dbReference type="AlphaFoldDB" id="H2XW31"/>
<reference evidence="1" key="3">
    <citation type="submission" date="2025-08" db="UniProtKB">
        <authorList>
            <consortium name="Ensembl"/>
        </authorList>
    </citation>
    <scope>IDENTIFICATION</scope>
</reference>